<evidence type="ECO:0000256" key="3">
    <source>
        <dbReference type="SAM" id="Phobius"/>
    </source>
</evidence>
<dbReference type="Proteomes" id="UP000724657">
    <property type="component" value="Unassembled WGS sequence"/>
</dbReference>
<evidence type="ECO:0000313" key="6">
    <source>
        <dbReference type="Proteomes" id="UP000724657"/>
    </source>
</evidence>
<evidence type="ECO:0000313" key="5">
    <source>
        <dbReference type="EMBL" id="MBU3842640.1"/>
    </source>
</evidence>
<sequence length="1011" mass="111559">MALKELAISIGIGAALSTSFSKNIKNAGTLMDQLKNKTSELKKTQRDLKKYENMQLIRKETRNEIIYSQKELAKLKTRLFEVDKEGRTLKSTYSSLEGEIIQLTSQKKALTNRMSRISKEMKEGKGDNKALAKEYKNLSQEAKNITSKLVPLENELEKTKKEISANSKESNNLGKQHLNLENKIQSLREKQKKNINEIRETTKQLKEQNISIKDTAKSYEELEKKASAYNKALEKYQKAEAIKEKGKKIATYGNLPLKAAGVATVAGAGFISEAIKTETAFAGVKKQFDFETAEEEAKFKEDLIKLVSEKRVAVSLEELYDMAANAGQSGLNKDEAVGYIEAAANMGMAFNMSREQASEYMFAWRNTFGMDLNQLKELNDQINTLGNNTGASEIKIAEFITRMGNLPTVVGMATNQTAALGASLMEMGMAPEIAATGAKRLLTILNKGKAATGSEIKALDILGLDAEYLAKDTLKDPEKALEKVFFRLSKLQEHEQGAVMTMLFGEEGKVAAANIMGAFDRLKRNINLAKDSNIYSGATNKEAEVQKNTTANQLQVLKTEFDAIKAELGTELLPLVKEGATYLKVFLEKLLKMMKEDPEGLKRMVKLFVYGTGALYGFGGALKLIGGLLQGYAGIINLIGLATEKELGIKTIKVTKMMIQQFKNLGSTGLQVGKVIGTSVLTSGKVIASGIIKFTGIGIKYLKLLGSTGLQVGKMIGTGILTSSKFIIGGLAKLGSLGMAALASPVTWVILGITALIAAGYMLYKNWDTVKEKAVQLKDKVIELVDKYWYLLGPIGYMIKGGKALYENWDTIKLKAGELKDRIVNMVTGAIEQFNVFKEKSLAILGIPFEWLDKKIEGIKEKAEHMLDGVLEIYEKIKNFSVTDSIKNGFSWIGDQFGIPQFATGGVVNSPTLALVGEGRSSESIIPHERTPKSLNLWQKTGELLGTYNPTSTTNNNSSTAITLSYSPTIYTNNNQSLEATLKKDKEDFERWFKESMNKYEREKFRRGHGR</sequence>
<evidence type="ECO:0000256" key="1">
    <source>
        <dbReference type="ARBA" id="ARBA00022612"/>
    </source>
</evidence>
<dbReference type="NCBIfam" id="TIGR01760">
    <property type="entry name" value="tape_meas_TP901"/>
    <property type="match status" value="1"/>
</dbReference>
<accession>A0A9E2KZ03</accession>
<protein>
    <submittedName>
        <fullName evidence="5">Phage tail tape measure protein</fullName>
    </submittedName>
</protein>
<keyword evidence="2" id="KW-0175">Coiled coil</keyword>
<comment type="caution">
    <text evidence="5">The sequence shown here is derived from an EMBL/GenBank/DDBJ whole genome shotgun (WGS) entry which is preliminary data.</text>
</comment>
<dbReference type="EMBL" id="JAHLFN010000065">
    <property type="protein sequence ID" value="MBU3842640.1"/>
    <property type="molecule type" value="Genomic_DNA"/>
</dbReference>
<feature type="transmembrane region" description="Helical" evidence="3">
    <location>
        <begin position="746"/>
        <end position="764"/>
    </location>
</feature>
<gene>
    <name evidence="5" type="ORF">IAA47_06645</name>
</gene>
<dbReference type="Pfam" id="PF10145">
    <property type="entry name" value="PhageMin_Tail"/>
    <property type="match status" value="1"/>
</dbReference>
<evidence type="ECO:0000256" key="2">
    <source>
        <dbReference type="SAM" id="Coils"/>
    </source>
</evidence>
<dbReference type="PANTHER" id="PTHR37813:SF1">
    <property type="entry name" value="FELS-2 PROPHAGE PROTEIN"/>
    <property type="match status" value="1"/>
</dbReference>
<evidence type="ECO:0000259" key="4">
    <source>
        <dbReference type="Pfam" id="PF10145"/>
    </source>
</evidence>
<dbReference type="AlphaFoldDB" id="A0A9E2KZ03"/>
<keyword evidence="3" id="KW-1133">Transmembrane helix</keyword>
<dbReference type="Gene3D" id="1.10.287.1490">
    <property type="match status" value="1"/>
</dbReference>
<feature type="domain" description="Phage tail tape measure protein" evidence="4">
    <location>
        <begin position="311"/>
        <end position="505"/>
    </location>
</feature>
<keyword evidence="3" id="KW-0812">Transmembrane</keyword>
<reference evidence="5" key="2">
    <citation type="submission" date="2021-04" db="EMBL/GenBank/DDBJ databases">
        <authorList>
            <person name="Gilroy R."/>
        </authorList>
    </citation>
    <scope>NUCLEOTIDE SEQUENCE</scope>
    <source>
        <strain evidence="5">A6-441</strain>
    </source>
</reference>
<dbReference type="InterPro" id="IPR010090">
    <property type="entry name" value="Phage_tape_meas"/>
</dbReference>
<reference evidence="5" key="1">
    <citation type="journal article" date="2021" name="PeerJ">
        <title>Extensive microbial diversity within the chicken gut microbiome revealed by metagenomics and culture.</title>
        <authorList>
            <person name="Gilroy R."/>
            <person name="Ravi A."/>
            <person name="Getino M."/>
            <person name="Pursley I."/>
            <person name="Horton D.L."/>
            <person name="Alikhan N.F."/>
            <person name="Baker D."/>
            <person name="Gharbi K."/>
            <person name="Hall N."/>
            <person name="Watson M."/>
            <person name="Adriaenssens E.M."/>
            <person name="Foster-Nyarko E."/>
            <person name="Jarju S."/>
            <person name="Secka A."/>
            <person name="Antonio M."/>
            <person name="Oren A."/>
            <person name="Chaudhuri R.R."/>
            <person name="La Ragione R."/>
            <person name="Hildebrand F."/>
            <person name="Pallen M.J."/>
        </authorList>
    </citation>
    <scope>NUCLEOTIDE SEQUENCE</scope>
    <source>
        <strain evidence="5">A6-441</strain>
    </source>
</reference>
<keyword evidence="1" id="KW-1188">Viral release from host cell</keyword>
<feature type="coiled-coil region" evidence="2">
    <location>
        <begin position="24"/>
        <end position="54"/>
    </location>
</feature>
<name>A0A9E2KZ03_9FUSO</name>
<dbReference type="PANTHER" id="PTHR37813">
    <property type="entry name" value="FELS-2 PROPHAGE PROTEIN"/>
    <property type="match status" value="1"/>
</dbReference>
<keyword evidence="3" id="KW-0472">Membrane</keyword>
<proteinExistence type="predicted"/>
<organism evidence="5 6">
    <name type="scientific">Candidatus Fusobacterium pullicola</name>
    <dbReference type="NCBI Taxonomy" id="2838601"/>
    <lineage>
        <taxon>Bacteria</taxon>
        <taxon>Fusobacteriati</taxon>
        <taxon>Fusobacteriota</taxon>
        <taxon>Fusobacteriia</taxon>
        <taxon>Fusobacteriales</taxon>
        <taxon>Fusobacteriaceae</taxon>
        <taxon>Fusobacterium</taxon>
    </lineage>
</organism>
<feature type="coiled-coil region" evidence="2">
    <location>
        <begin position="93"/>
        <end position="239"/>
    </location>
</feature>